<dbReference type="AlphaFoldDB" id="A0A1M5CSF6"/>
<dbReference type="InterPro" id="IPR036938">
    <property type="entry name" value="PAP2/HPO_sf"/>
</dbReference>
<accession>A0A1M5CSF6</accession>
<comment type="catalytic activity">
    <reaction evidence="9">
        <text>di-trans,octa-cis-undecaprenyl diphosphate + H2O = di-trans,octa-cis-undecaprenyl phosphate + phosphate + H(+)</text>
        <dbReference type="Rhea" id="RHEA:28094"/>
        <dbReference type="ChEBI" id="CHEBI:15377"/>
        <dbReference type="ChEBI" id="CHEBI:15378"/>
        <dbReference type="ChEBI" id="CHEBI:43474"/>
        <dbReference type="ChEBI" id="CHEBI:58405"/>
        <dbReference type="ChEBI" id="CHEBI:60392"/>
        <dbReference type="EC" id="3.6.1.27"/>
    </reaction>
</comment>
<evidence type="ECO:0000259" key="11">
    <source>
        <dbReference type="SMART" id="SM00014"/>
    </source>
</evidence>
<evidence type="ECO:0000256" key="6">
    <source>
        <dbReference type="ARBA" id="ARBA00022989"/>
    </source>
</evidence>
<dbReference type="GO" id="GO:0005886">
    <property type="term" value="C:plasma membrane"/>
    <property type="evidence" value="ECO:0007669"/>
    <property type="project" value="UniProtKB-SubCell"/>
</dbReference>
<dbReference type="EMBL" id="FQUH01000012">
    <property type="protein sequence ID" value="SHF57640.1"/>
    <property type="molecule type" value="Genomic_DNA"/>
</dbReference>
<feature type="domain" description="Phosphatidic acid phosphatase type 2/haloperoxidase" evidence="11">
    <location>
        <begin position="64"/>
        <end position="170"/>
    </location>
</feature>
<gene>
    <name evidence="12" type="ORF">SAMN02745781_02674</name>
</gene>
<dbReference type="Proteomes" id="UP000184159">
    <property type="component" value="Unassembled WGS sequence"/>
</dbReference>
<keyword evidence="3" id="KW-1003">Cell membrane</keyword>
<feature type="transmembrane region" description="Helical" evidence="10">
    <location>
        <begin position="114"/>
        <end position="137"/>
    </location>
</feature>
<dbReference type="SUPFAM" id="SSF48317">
    <property type="entry name" value="Acid phosphatase/Vanadium-dependent haloperoxidase"/>
    <property type="match status" value="1"/>
</dbReference>
<dbReference type="EC" id="3.6.1.27" evidence="2"/>
<evidence type="ECO:0000256" key="10">
    <source>
        <dbReference type="SAM" id="Phobius"/>
    </source>
</evidence>
<dbReference type="RefSeq" id="WP_072960273.1">
    <property type="nucleotide sequence ID" value="NZ_FQUH01000012.1"/>
</dbReference>
<evidence type="ECO:0000256" key="4">
    <source>
        <dbReference type="ARBA" id="ARBA00022692"/>
    </source>
</evidence>
<protein>
    <recommendedName>
        <fullName evidence="2">undecaprenyl-diphosphate phosphatase</fullName>
        <ecNumber evidence="2">3.6.1.27</ecNumber>
    </recommendedName>
    <alternativeName>
        <fullName evidence="8">Undecaprenyl pyrophosphate phosphatase</fullName>
    </alternativeName>
</protein>
<keyword evidence="7 10" id="KW-0472">Membrane</keyword>
<dbReference type="GO" id="GO:0050380">
    <property type="term" value="F:undecaprenyl-diphosphatase activity"/>
    <property type="evidence" value="ECO:0007669"/>
    <property type="project" value="UniProtKB-EC"/>
</dbReference>
<dbReference type="Gene3D" id="1.20.144.10">
    <property type="entry name" value="Phosphatidic acid phosphatase type 2/haloperoxidase"/>
    <property type="match status" value="1"/>
</dbReference>
<dbReference type="Pfam" id="PF01569">
    <property type="entry name" value="PAP2"/>
    <property type="match status" value="1"/>
</dbReference>
<evidence type="ECO:0000256" key="1">
    <source>
        <dbReference type="ARBA" id="ARBA00004651"/>
    </source>
</evidence>
<sequence>MRVIEPIVKFDLALSLFCLQHRFSYPLARISRAVSHTGDGHLYVAIGGAAFLVDEIAGQALLITGLISFLIELPLYWLFKNLFQRRRPQEFSSRVIAYITPSDRFSLPSGHTSAAFLMATLIASFYPSLSVMVFIWAGCIGAARILLGVHFFTDVLIGALLGMSCAQAGQLVMEWMI</sequence>
<evidence type="ECO:0000313" key="12">
    <source>
        <dbReference type="EMBL" id="SHF57640.1"/>
    </source>
</evidence>
<dbReference type="PANTHER" id="PTHR14969:SF62">
    <property type="entry name" value="DECAPRENYLPHOSPHORYL-5-PHOSPHORIBOSE PHOSPHATASE RV3807C-RELATED"/>
    <property type="match status" value="1"/>
</dbReference>
<dbReference type="SMART" id="SM00014">
    <property type="entry name" value="acidPPc"/>
    <property type="match status" value="1"/>
</dbReference>
<evidence type="ECO:0000256" key="8">
    <source>
        <dbReference type="ARBA" id="ARBA00032707"/>
    </source>
</evidence>
<evidence type="ECO:0000256" key="9">
    <source>
        <dbReference type="ARBA" id="ARBA00047594"/>
    </source>
</evidence>
<keyword evidence="4 10" id="KW-0812">Transmembrane</keyword>
<organism evidence="12 13">
    <name type="scientific">Vibrio gazogenes DSM 21264 = NBRC 103151</name>
    <dbReference type="NCBI Taxonomy" id="1123492"/>
    <lineage>
        <taxon>Bacteria</taxon>
        <taxon>Pseudomonadati</taxon>
        <taxon>Pseudomonadota</taxon>
        <taxon>Gammaproteobacteria</taxon>
        <taxon>Vibrionales</taxon>
        <taxon>Vibrionaceae</taxon>
        <taxon>Vibrio</taxon>
    </lineage>
</organism>
<dbReference type="PANTHER" id="PTHR14969">
    <property type="entry name" value="SPHINGOSINE-1-PHOSPHATE PHOSPHOHYDROLASE"/>
    <property type="match status" value="1"/>
</dbReference>
<evidence type="ECO:0000256" key="3">
    <source>
        <dbReference type="ARBA" id="ARBA00022475"/>
    </source>
</evidence>
<evidence type="ECO:0000256" key="2">
    <source>
        <dbReference type="ARBA" id="ARBA00012374"/>
    </source>
</evidence>
<comment type="subcellular location">
    <subcellularLocation>
        <location evidence="1">Cell membrane</location>
        <topology evidence="1">Multi-pass membrane protein</topology>
    </subcellularLocation>
</comment>
<evidence type="ECO:0000256" key="7">
    <source>
        <dbReference type="ARBA" id="ARBA00023136"/>
    </source>
</evidence>
<dbReference type="InterPro" id="IPR000326">
    <property type="entry name" value="PAP2/HPO"/>
</dbReference>
<name>A0A1M5CSF6_VIBGA</name>
<keyword evidence="5" id="KW-0378">Hydrolase</keyword>
<proteinExistence type="predicted"/>
<evidence type="ECO:0000313" key="13">
    <source>
        <dbReference type="Proteomes" id="UP000184159"/>
    </source>
</evidence>
<feature type="transmembrane region" description="Helical" evidence="10">
    <location>
        <begin position="143"/>
        <end position="166"/>
    </location>
</feature>
<feature type="transmembrane region" description="Helical" evidence="10">
    <location>
        <begin position="56"/>
        <end position="79"/>
    </location>
</feature>
<keyword evidence="6 10" id="KW-1133">Transmembrane helix</keyword>
<evidence type="ECO:0000256" key="5">
    <source>
        <dbReference type="ARBA" id="ARBA00022801"/>
    </source>
</evidence>
<reference evidence="13" key="1">
    <citation type="submission" date="2016-11" db="EMBL/GenBank/DDBJ databases">
        <authorList>
            <person name="Varghese N."/>
            <person name="Submissions S."/>
        </authorList>
    </citation>
    <scope>NUCLEOTIDE SEQUENCE [LARGE SCALE GENOMIC DNA]</scope>
    <source>
        <strain evidence="13">DSM 21264</strain>
    </source>
</reference>
<keyword evidence="13" id="KW-1185">Reference proteome</keyword>